<reference evidence="1 2" key="1">
    <citation type="journal article" date="2021" name="Appl. Environ. Microbiol.">
        <title>Genetic linkage and physical mapping for an oyster mushroom Pleurotus cornucopiae and QTL analysis for the trait cap color.</title>
        <authorList>
            <person name="Zhang Y."/>
            <person name="Gao W."/>
            <person name="Sonnenberg A."/>
            <person name="Chen Q."/>
            <person name="Zhang J."/>
            <person name="Huang C."/>
        </authorList>
    </citation>
    <scope>NUCLEOTIDE SEQUENCE [LARGE SCALE GENOMIC DNA]</scope>
    <source>
        <strain evidence="1">CCMSSC00406</strain>
    </source>
</reference>
<dbReference type="EMBL" id="WQMT02000002">
    <property type="protein sequence ID" value="KAG9225959.1"/>
    <property type="molecule type" value="Genomic_DNA"/>
</dbReference>
<gene>
    <name evidence="1" type="ORF">CCMSSC00406_0006419</name>
</gene>
<dbReference type="Proteomes" id="UP000824881">
    <property type="component" value="Unassembled WGS sequence"/>
</dbReference>
<comment type="caution">
    <text evidence="1">The sequence shown here is derived from an EMBL/GenBank/DDBJ whole genome shotgun (WGS) entry which is preliminary data.</text>
</comment>
<keyword evidence="2" id="KW-1185">Reference proteome</keyword>
<accession>A0ACB7J5X4</accession>
<evidence type="ECO:0000313" key="1">
    <source>
        <dbReference type="EMBL" id="KAG9225959.1"/>
    </source>
</evidence>
<organism evidence="1 2">
    <name type="scientific">Pleurotus cornucopiae</name>
    <name type="common">Cornucopia mushroom</name>
    <dbReference type="NCBI Taxonomy" id="5321"/>
    <lineage>
        <taxon>Eukaryota</taxon>
        <taxon>Fungi</taxon>
        <taxon>Dikarya</taxon>
        <taxon>Basidiomycota</taxon>
        <taxon>Agaricomycotina</taxon>
        <taxon>Agaricomycetes</taxon>
        <taxon>Agaricomycetidae</taxon>
        <taxon>Agaricales</taxon>
        <taxon>Pleurotineae</taxon>
        <taxon>Pleurotaceae</taxon>
        <taxon>Pleurotus</taxon>
    </lineage>
</organism>
<evidence type="ECO:0000313" key="2">
    <source>
        <dbReference type="Proteomes" id="UP000824881"/>
    </source>
</evidence>
<name>A0ACB7J5X4_PLECO</name>
<protein>
    <submittedName>
        <fullName evidence="1">Uncharacterized protein</fullName>
    </submittedName>
</protein>
<proteinExistence type="predicted"/>
<sequence>MSVLLDILIYPFLKLRSTDDNDLDAPPGFGFVVPLSLFWGFGIYQVIRRYHKIHNSPKPFEWHKPLEAEPAWESIPIKDASITSHLEKEEIMPAFAARDRKYITSFDPATSFHIATVIADNAQEIGMKIRRASEAQASWKDTTFTQRRRFMRSLLKWLVDNQEACAQVACRDTGKTLIDAALGEILTTCSKLEWLIAHGEKALRPESRSSNLILSYKKSEVHYEPLGVVAGIVSWNYPLHNSWSPIIAALFAGNGIVLKCSEKVVWSTGWFVGAITECLRACGHDPELVQAKEAEALTKSPEIKHITFIGSDTVGKKVAIAAAENLTPVTLELGGKDPAIILPDTDLKKWLSLWMRGIYQNAGQNCIGIERLIVHSSQYDDLRELLSERVSKLRLGSVLTPTQEGYVYTVDCGAMIDGDRFYSLERLITSAEENGAYVEGGKKFEHVYLNQGTYFSPTIVGPVSPEEEIAQTELFAPIALLMIYEDVEEAIDIANGTKYGLGASVFGPDQRQCLQVAKELQCGMVSINDFGVFYLNQDLPFGGTKASGYGRFGGPEGLRALTNPKAIMVDRWPSFIQTSIPKVLDYPLRSLSSSWDFTSGLVLNSNDAGDTLNFMKEYWLDRDGDHDKFWKHEWSKHGTCMSTIKPTCLSDTEHGADAAAYFDTTVKLFKDLPTHKWLADAGILPTDNQTFTYDALAEALKKGKGVSPRIDCKDQTLKEVVWYFNVKGSAMAGEFIPIDAPEGKKGSCPKDNIKYTPKSTKAKGKKPKKGKKN</sequence>